<reference evidence="3" key="2">
    <citation type="submission" date="2015-01" db="EMBL/GenBank/DDBJ databases">
        <title>Evolutionary Origins and Diversification of the Mycorrhizal Mutualists.</title>
        <authorList>
            <consortium name="DOE Joint Genome Institute"/>
            <consortium name="Mycorrhizal Genomics Consortium"/>
            <person name="Kohler A."/>
            <person name="Kuo A."/>
            <person name="Nagy L.G."/>
            <person name="Floudas D."/>
            <person name="Copeland A."/>
            <person name="Barry K.W."/>
            <person name="Cichocki N."/>
            <person name="Veneault-Fourrey C."/>
            <person name="LaButti K."/>
            <person name="Lindquist E.A."/>
            <person name="Lipzen A."/>
            <person name="Lundell T."/>
            <person name="Morin E."/>
            <person name="Murat C."/>
            <person name="Riley R."/>
            <person name="Ohm R."/>
            <person name="Sun H."/>
            <person name="Tunlid A."/>
            <person name="Henrissat B."/>
            <person name="Grigoriev I.V."/>
            <person name="Hibbett D.S."/>
            <person name="Martin F."/>
        </authorList>
    </citation>
    <scope>NUCLEOTIDE SEQUENCE [LARGE SCALE GENOMIC DNA]</scope>
    <source>
        <strain evidence="3">Zn</strain>
    </source>
</reference>
<dbReference type="Pfam" id="PF11885">
    <property type="entry name" value="DUF3405"/>
    <property type="match status" value="1"/>
</dbReference>
<reference evidence="2 3" key="1">
    <citation type="submission" date="2014-04" db="EMBL/GenBank/DDBJ databases">
        <authorList>
            <consortium name="DOE Joint Genome Institute"/>
            <person name="Kuo A."/>
            <person name="Martino E."/>
            <person name="Perotto S."/>
            <person name="Kohler A."/>
            <person name="Nagy L.G."/>
            <person name="Floudas D."/>
            <person name="Copeland A."/>
            <person name="Barry K.W."/>
            <person name="Cichocki N."/>
            <person name="Veneault-Fourrey C."/>
            <person name="LaButti K."/>
            <person name="Lindquist E.A."/>
            <person name="Lipzen A."/>
            <person name="Lundell T."/>
            <person name="Morin E."/>
            <person name="Murat C."/>
            <person name="Sun H."/>
            <person name="Tunlid A."/>
            <person name="Henrissat B."/>
            <person name="Grigoriev I.V."/>
            <person name="Hibbett D.S."/>
            <person name="Martin F."/>
            <person name="Nordberg H.P."/>
            <person name="Cantor M.N."/>
            <person name="Hua S.X."/>
        </authorList>
    </citation>
    <scope>NUCLEOTIDE SEQUENCE [LARGE SCALE GENOMIC DNA]</scope>
    <source>
        <strain evidence="2 3">Zn</strain>
    </source>
</reference>
<dbReference type="AlphaFoldDB" id="A0A0C3D849"/>
<gene>
    <name evidence="2" type="ORF">OIDMADRAFT_99639</name>
</gene>
<evidence type="ECO:0000313" key="2">
    <source>
        <dbReference type="EMBL" id="KIN07519.1"/>
    </source>
</evidence>
<proteinExistence type="predicted"/>
<protein>
    <submittedName>
        <fullName evidence="2">Uncharacterized protein</fullName>
    </submittedName>
</protein>
<evidence type="ECO:0000256" key="1">
    <source>
        <dbReference type="SAM" id="MobiDB-lite"/>
    </source>
</evidence>
<dbReference type="EMBL" id="KN832870">
    <property type="protein sequence ID" value="KIN07519.1"/>
    <property type="molecule type" value="Genomic_DNA"/>
</dbReference>
<keyword evidence="3" id="KW-1185">Reference proteome</keyword>
<dbReference type="OrthoDB" id="3353407at2759"/>
<accession>A0A0C3D849</accession>
<evidence type="ECO:0000313" key="3">
    <source>
        <dbReference type="Proteomes" id="UP000054321"/>
    </source>
</evidence>
<dbReference type="STRING" id="913774.A0A0C3D849"/>
<dbReference type="InterPro" id="IPR021822">
    <property type="entry name" value="DUF3405"/>
</dbReference>
<sequence length="613" mass="70526">MVSLSFRPPSSRLRFPLARLYDFPPFAGTRSRLRYAGTTASLYAYNPYPDYNSDTWKAENQGTYKPCQGPENLVVDSVVYRGKAEAFSQPAMGSYDVLQIDSNMCFERDTWLGPYASKKTFWNSEGVVDWDKVNWRALTDSCFRNNSDRFLPRETRRELVARNAEDADRGHSRDFSAVPSNSAVSTRSEDAMEMADLEDRGPKLKRKSRTALILRAYSGLKYTENDKQNLRALINELSLRSGGEYQVFFLVQIKNGPLTKEAAHKDLPKEFWDMAVVWNDQQMAELYPEIPSEVNKVHVSQWFSVQKFAVDHPEFDYFWNWELDSRFTGNHYDILEKLVAFAKRQPRKYMWERNERYYIPAIHGDYDTTFRHSIEKAYGDDTVWGAARIKGVNPAGPKPPVPHAKDDKYEWGVGEEADYISLGPMFDPVNASWVDLNAVWGYQGFENTPRRATIGTQSRCSRKLLKTMHEETLRGNHIGSEMTPQSVSLLHGFKAVYAPIPMFFDRAWKPESLNKYFNPGPKGESGSTMLTAYGWGLEERFEGSSWYYRTTLPMKLYNNFLGWEDSGIGGEKWEQAHGRPCLPPVLLHPIKDVKKTKPGFASTSDLPYEYEWT</sequence>
<organism evidence="2 3">
    <name type="scientific">Oidiodendron maius (strain Zn)</name>
    <dbReference type="NCBI Taxonomy" id="913774"/>
    <lineage>
        <taxon>Eukaryota</taxon>
        <taxon>Fungi</taxon>
        <taxon>Dikarya</taxon>
        <taxon>Ascomycota</taxon>
        <taxon>Pezizomycotina</taxon>
        <taxon>Leotiomycetes</taxon>
        <taxon>Leotiomycetes incertae sedis</taxon>
        <taxon>Myxotrichaceae</taxon>
        <taxon>Oidiodendron</taxon>
    </lineage>
</organism>
<dbReference type="InParanoid" id="A0A0C3D849"/>
<name>A0A0C3D849_OIDMZ</name>
<dbReference type="Proteomes" id="UP000054321">
    <property type="component" value="Unassembled WGS sequence"/>
</dbReference>
<dbReference type="PANTHER" id="PTHR36205">
    <property type="entry name" value="CHROMOSOME 19, WHOLE GENOME SHOTGUN SEQUENCE"/>
    <property type="match status" value="1"/>
</dbReference>
<dbReference type="PANTHER" id="PTHR36205:SF2">
    <property type="entry name" value="MAJOR FACILITATOR SUPERFAMILY TRANSPORTER"/>
    <property type="match status" value="1"/>
</dbReference>
<feature type="region of interest" description="Disordered" evidence="1">
    <location>
        <begin position="170"/>
        <end position="191"/>
    </location>
</feature>
<dbReference type="HOGENOM" id="CLU_009650_2_0_1"/>